<keyword evidence="5" id="KW-1185">Reference proteome</keyword>
<protein>
    <submittedName>
        <fullName evidence="6">Peptidase_M1_N domain-containing protein</fullName>
    </submittedName>
</protein>
<dbReference type="InterPro" id="IPR050344">
    <property type="entry name" value="Peptidase_M1_aminopeptidases"/>
</dbReference>
<dbReference type="PANTHER" id="PTHR11533:SF276">
    <property type="entry name" value="GLUTAMYL AMINOPEPTIDASE"/>
    <property type="match status" value="1"/>
</dbReference>
<feature type="transmembrane region" description="Helical" evidence="2">
    <location>
        <begin position="12"/>
        <end position="38"/>
    </location>
</feature>
<dbReference type="GO" id="GO:0006508">
    <property type="term" value="P:proteolysis"/>
    <property type="evidence" value="ECO:0007669"/>
    <property type="project" value="TreeGrafter"/>
</dbReference>
<dbReference type="Proteomes" id="UP000270296">
    <property type="component" value="Unassembled WGS sequence"/>
</dbReference>
<dbReference type="GO" id="GO:0005615">
    <property type="term" value="C:extracellular space"/>
    <property type="evidence" value="ECO:0007669"/>
    <property type="project" value="TreeGrafter"/>
</dbReference>
<organism evidence="6">
    <name type="scientific">Soboliphyme baturini</name>
    <dbReference type="NCBI Taxonomy" id="241478"/>
    <lineage>
        <taxon>Eukaryota</taxon>
        <taxon>Metazoa</taxon>
        <taxon>Ecdysozoa</taxon>
        <taxon>Nematoda</taxon>
        <taxon>Enoplea</taxon>
        <taxon>Dorylaimia</taxon>
        <taxon>Dioctophymatida</taxon>
        <taxon>Dioctophymatoidea</taxon>
        <taxon>Soboliphymatidae</taxon>
        <taxon>Soboliphyme</taxon>
    </lineage>
</organism>
<gene>
    <name evidence="4" type="ORF">SBAD_LOCUS12448</name>
</gene>
<dbReference type="GO" id="GO:0008270">
    <property type="term" value="F:zinc ion binding"/>
    <property type="evidence" value="ECO:0007669"/>
    <property type="project" value="TreeGrafter"/>
</dbReference>
<proteinExistence type="predicted"/>
<keyword evidence="2" id="KW-0472">Membrane</keyword>
<keyword evidence="1" id="KW-0378">Hydrolase</keyword>
<dbReference type="GO" id="GO:0016020">
    <property type="term" value="C:membrane"/>
    <property type="evidence" value="ECO:0007669"/>
    <property type="project" value="TreeGrafter"/>
</dbReference>
<dbReference type="Pfam" id="PF17900">
    <property type="entry name" value="Peptidase_M1_N"/>
    <property type="match status" value="1"/>
</dbReference>
<keyword evidence="2" id="KW-0812">Transmembrane</keyword>
<dbReference type="InterPro" id="IPR045357">
    <property type="entry name" value="Aminopeptidase_N-like_N"/>
</dbReference>
<keyword evidence="1" id="KW-0645">Protease</keyword>
<dbReference type="SUPFAM" id="SSF63737">
    <property type="entry name" value="Leukotriene A4 hydrolase N-terminal domain"/>
    <property type="match status" value="1"/>
</dbReference>
<evidence type="ECO:0000313" key="5">
    <source>
        <dbReference type="Proteomes" id="UP000270296"/>
    </source>
</evidence>
<keyword evidence="1" id="KW-0031">Aminopeptidase</keyword>
<reference evidence="4 5" key="2">
    <citation type="submission" date="2018-11" db="EMBL/GenBank/DDBJ databases">
        <authorList>
            <consortium name="Pathogen Informatics"/>
        </authorList>
    </citation>
    <scope>NUCLEOTIDE SEQUENCE [LARGE SCALE GENOMIC DNA]</scope>
</reference>
<dbReference type="AlphaFoldDB" id="A0A183J9A0"/>
<dbReference type="WBParaSite" id="SBAD_0001285601-mRNA-1">
    <property type="protein sequence ID" value="SBAD_0001285601-mRNA-1"/>
    <property type="gene ID" value="SBAD_0001285601"/>
</dbReference>
<dbReference type="Gene3D" id="2.60.40.1730">
    <property type="entry name" value="tricorn interacting facor f3 domain"/>
    <property type="match status" value="1"/>
</dbReference>
<dbReference type="InterPro" id="IPR042097">
    <property type="entry name" value="Aminopeptidase_N-like_N_sf"/>
</dbReference>
<evidence type="ECO:0000256" key="1">
    <source>
        <dbReference type="ARBA" id="ARBA00022438"/>
    </source>
</evidence>
<dbReference type="PANTHER" id="PTHR11533">
    <property type="entry name" value="PROTEASE M1 ZINC METALLOPROTEASE"/>
    <property type="match status" value="1"/>
</dbReference>
<keyword evidence="2" id="KW-1133">Transmembrane helix</keyword>
<name>A0A183J9A0_9BILA</name>
<evidence type="ECO:0000313" key="6">
    <source>
        <dbReference type="WBParaSite" id="SBAD_0001285601-mRNA-1"/>
    </source>
</evidence>
<dbReference type="GO" id="GO:0042277">
    <property type="term" value="F:peptide binding"/>
    <property type="evidence" value="ECO:0007669"/>
    <property type="project" value="TreeGrafter"/>
</dbReference>
<feature type="domain" description="Aminopeptidase N-like N-terminal" evidence="3">
    <location>
        <begin position="72"/>
        <end position="198"/>
    </location>
</feature>
<dbReference type="GO" id="GO:0070006">
    <property type="term" value="F:metalloaminopeptidase activity"/>
    <property type="evidence" value="ECO:0007669"/>
    <property type="project" value="TreeGrafter"/>
</dbReference>
<sequence>MEMMRHERSSCKLSYCAVSMVAFFFVWSLLAVGLGVHYGELNAPANTREPVTPKPRTLSHPVSDWILPENVVPISYNLKIQTYLPSSVLLHPKELEFAFHGDVTIYMECRNSTSKIIMNLKGLDVVKESLKLSTEDGQLLEFDIPPFQLQPELERIIFSLKSELVTDQRYVLNVSYSAPLSDSLGGYYRSKYTENGITK</sequence>
<dbReference type="GO" id="GO:0005737">
    <property type="term" value="C:cytoplasm"/>
    <property type="evidence" value="ECO:0007669"/>
    <property type="project" value="TreeGrafter"/>
</dbReference>
<accession>A0A183J9A0</accession>
<reference evidence="6" key="1">
    <citation type="submission" date="2016-06" db="UniProtKB">
        <authorList>
            <consortium name="WormBaseParasite"/>
        </authorList>
    </citation>
    <scope>IDENTIFICATION</scope>
</reference>
<dbReference type="OrthoDB" id="5874206at2759"/>
<evidence type="ECO:0000313" key="4">
    <source>
        <dbReference type="EMBL" id="VDP48516.1"/>
    </source>
</evidence>
<evidence type="ECO:0000256" key="2">
    <source>
        <dbReference type="SAM" id="Phobius"/>
    </source>
</evidence>
<dbReference type="GO" id="GO:0043171">
    <property type="term" value="P:peptide catabolic process"/>
    <property type="evidence" value="ECO:0007669"/>
    <property type="project" value="TreeGrafter"/>
</dbReference>
<evidence type="ECO:0000259" key="3">
    <source>
        <dbReference type="Pfam" id="PF17900"/>
    </source>
</evidence>
<dbReference type="EMBL" id="UZAM01017846">
    <property type="protein sequence ID" value="VDP48516.1"/>
    <property type="molecule type" value="Genomic_DNA"/>
</dbReference>